<dbReference type="Proteomes" id="UP000199572">
    <property type="component" value="Unassembled WGS sequence"/>
</dbReference>
<protein>
    <submittedName>
        <fullName evidence="1">Uncharacterized protein</fullName>
    </submittedName>
</protein>
<reference evidence="1 2" key="1">
    <citation type="submission" date="2016-10" db="EMBL/GenBank/DDBJ databases">
        <authorList>
            <person name="de Groot N.N."/>
        </authorList>
    </citation>
    <scope>NUCLEOTIDE SEQUENCE [LARGE SCALE GENOMIC DNA]</scope>
    <source>
        <strain evidence="1 2">DSM 18610</strain>
    </source>
</reference>
<name>A0A1H9REL8_9SPHI</name>
<dbReference type="STRING" id="390241.SAMN04488023_11480"/>
<evidence type="ECO:0000313" key="2">
    <source>
        <dbReference type="Proteomes" id="UP000199572"/>
    </source>
</evidence>
<dbReference type="EMBL" id="FOGG01000014">
    <property type="protein sequence ID" value="SER71142.1"/>
    <property type="molecule type" value="Genomic_DNA"/>
</dbReference>
<evidence type="ECO:0000313" key="1">
    <source>
        <dbReference type="EMBL" id="SER71142.1"/>
    </source>
</evidence>
<dbReference type="AlphaFoldDB" id="A0A1H9REL8"/>
<gene>
    <name evidence="1" type="ORF">SAMN04488023_11480</name>
</gene>
<keyword evidence="2" id="KW-1185">Reference proteome</keyword>
<organism evidence="1 2">
    <name type="scientific">Pedobacter rhizosphaerae</name>
    <dbReference type="NCBI Taxonomy" id="390241"/>
    <lineage>
        <taxon>Bacteria</taxon>
        <taxon>Pseudomonadati</taxon>
        <taxon>Bacteroidota</taxon>
        <taxon>Sphingobacteriia</taxon>
        <taxon>Sphingobacteriales</taxon>
        <taxon>Sphingobacteriaceae</taxon>
        <taxon>Pedobacter</taxon>
    </lineage>
</organism>
<accession>A0A1H9REL8</accession>
<proteinExistence type="predicted"/>
<sequence>MPNGFKTDQQHTTTPCFHDFNLRYHQFILTQKNAERRVKVQADKEPKKVIDYRHILTYSMNLQITPINVKKNPRQSP</sequence>